<dbReference type="PANTHER" id="PTHR30143:SF0">
    <property type="entry name" value="2-KETO-4-PENTENOATE HYDRATASE"/>
    <property type="match status" value="1"/>
</dbReference>
<dbReference type="Pfam" id="PF01557">
    <property type="entry name" value="FAA_hydrolase"/>
    <property type="match status" value="1"/>
</dbReference>
<dbReference type="PANTHER" id="PTHR30143">
    <property type="entry name" value="ACID HYDRATASE"/>
    <property type="match status" value="1"/>
</dbReference>
<dbReference type="Gene3D" id="3.90.850.10">
    <property type="entry name" value="Fumarylacetoacetase-like, C-terminal domain"/>
    <property type="match status" value="1"/>
</dbReference>
<protein>
    <submittedName>
        <fullName evidence="3">2-keto-4-pentenoate hydratase</fullName>
        <ecNumber evidence="3">4.2.1.80</ecNumber>
    </submittedName>
</protein>
<dbReference type="EMBL" id="JBEPLY010000002">
    <property type="protein sequence ID" value="MET3598818.1"/>
    <property type="molecule type" value="Genomic_DNA"/>
</dbReference>
<keyword evidence="1 3" id="KW-0456">Lyase</keyword>
<reference evidence="3 4" key="1">
    <citation type="submission" date="2024-06" db="EMBL/GenBank/DDBJ databases">
        <title>Genomic Encyclopedia of Type Strains, Phase IV (KMG-IV): sequencing the most valuable type-strain genomes for metagenomic binning, comparative biology and taxonomic classification.</title>
        <authorList>
            <person name="Goeker M."/>
        </authorList>
    </citation>
    <scope>NUCLEOTIDE SEQUENCE [LARGE SCALE GENOMIC DNA]</scope>
    <source>
        <strain evidence="3 4">DSM 28102</strain>
    </source>
</reference>
<evidence type="ECO:0000256" key="1">
    <source>
        <dbReference type="ARBA" id="ARBA00023239"/>
    </source>
</evidence>
<organism evidence="3 4">
    <name type="scientific">Martelella mangrovi</name>
    <dbReference type="NCBI Taxonomy" id="1397477"/>
    <lineage>
        <taxon>Bacteria</taxon>
        <taxon>Pseudomonadati</taxon>
        <taxon>Pseudomonadota</taxon>
        <taxon>Alphaproteobacteria</taxon>
        <taxon>Hyphomicrobiales</taxon>
        <taxon>Aurantimonadaceae</taxon>
        <taxon>Martelella</taxon>
    </lineage>
</organism>
<dbReference type="Proteomes" id="UP001549164">
    <property type="component" value="Unassembled WGS sequence"/>
</dbReference>
<evidence type="ECO:0000259" key="2">
    <source>
        <dbReference type="Pfam" id="PF01557"/>
    </source>
</evidence>
<name>A0ABV2I8K9_9HYPH</name>
<feature type="domain" description="Fumarylacetoacetase-like C-terminal" evidence="2">
    <location>
        <begin position="103"/>
        <end position="253"/>
    </location>
</feature>
<sequence length="270" mass="27983">MTEEDIQDVASAFVEARRAAKILDAFPGPLPETLAEAYQVQDKALELDGRPVAGWKVAGVHPDLQQKLGATRIVGPIFAENVHRLPAGGVAAVTVFDGGFAALEAEFTAVLARDLEPKAEGFTDEVIMAALEGIHAGSEIASSPLPSLNAIGPLAVVSDHGNNAGAIVGPVIEGWDRLELETMTSRMLVNGTLAGEGSAAKPSGGPLESIRQLAENLKARGRMLKKGDIVLTGMTTGIHEVTPGAHARAEFSGAAPFDIDVNAASNNRGA</sequence>
<proteinExistence type="predicted"/>
<keyword evidence="4" id="KW-1185">Reference proteome</keyword>
<dbReference type="InterPro" id="IPR011234">
    <property type="entry name" value="Fumarylacetoacetase-like_C"/>
</dbReference>
<dbReference type="GO" id="GO:0008684">
    <property type="term" value="F:2-oxopent-4-enoate hydratase activity"/>
    <property type="evidence" value="ECO:0007669"/>
    <property type="project" value="UniProtKB-EC"/>
</dbReference>
<dbReference type="SUPFAM" id="SSF56529">
    <property type="entry name" value="FAH"/>
    <property type="match status" value="1"/>
</dbReference>
<dbReference type="InterPro" id="IPR036663">
    <property type="entry name" value="Fumarylacetoacetase_C_sf"/>
</dbReference>
<accession>A0ABV2I8K9</accession>
<dbReference type="InterPro" id="IPR050772">
    <property type="entry name" value="Hydratase-Decarb/MhpD_sf"/>
</dbReference>
<comment type="caution">
    <text evidence="3">The sequence shown here is derived from an EMBL/GenBank/DDBJ whole genome shotgun (WGS) entry which is preliminary data.</text>
</comment>
<dbReference type="EC" id="4.2.1.80" evidence="3"/>
<dbReference type="RefSeq" id="WP_354433153.1">
    <property type="nucleotide sequence ID" value="NZ_JBEPLY010000002.1"/>
</dbReference>
<gene>
    <name evidence="3" type="ORF">ABID12_000745</name>
</gene>
<evidence type="ECO:0000313" key="4">
    <source>
        <dbReference type="Proteomes" id="UP001549164"/>
    </source>
</evidence>
<evidence type="ECO:0000313" key="3">
    <source>
        <dbReference type="EMBL" id="MET3598818.1"/>
    </source>
</evidence>